<organism evidence="3 4">
    <name type="scientific">Alicyclobacillus ferrooxydans</name>
    <dbReference type="NCBI Taxonomy" id="471514"/>
    <lineage>
        <taxon>Bacteria</taxon>
        <taxon>Bacillati</taxon>
        <taxon>Bacillota</taxon>
        <taxon>Bacilli</taxon>
        <taxon>Bacillales</taxon>
        <taxon>Alicyclobacillaceae</taxon>
        <taxon>Alicyclobacillus</taxon>
    </lineage>
</organism>
<reference evidence="3 4" key="1">
    <citation type="submission" date="2015-09" db="EMBL/GenBank/DDBJ databases">
        <title>Draft genome sequence of Alicyclobacillus ferrooxydans DSM 22381.</title>
        <authorList>
            <person name="Hemp J."/>
        </authorList>
    </citation>
    <scope>NUCLEOTIDE SEQUENCE [LARGE SCALE GENOMIC DNA]</scope>
    <source>
        <strain evidence="3 4">TC-34</strain>
    </source>
</reference>
<keyword evidence="4" id="KW-1185">Reference proteome</keyword>
<gene>
    <name evidence="3" type="ORF">AN477_12960</name>
</gene>
<sequence>MGSGGKTRSDELFQQQIGSELNEVPSGWSAMHEQAVWSALDEPGDDTLGTLPSSVSQPGQRAFTLNSLRAKSNRRFERGVSDHTEPRTGYPRARHHTFRRGFTSAVSAFAAVCIFGIGLWWAHNNRALVNGNAESQTRTLSVANQFQLTFHEAPYQRYRDHVPNLGTLFRVTVTNWPLGMLPNRGQVWLFPTVVNQSPKQVDYSLQSGAMPSWDPTIAKVLISHRLPPASANLDETFIRDPVTSSHPFQWSFTLPRANLNPQNVRVVAVAIVDGRNDKPEVLWSKVFTPSDPLAESLQTSLQNQYPGKTVTNLQVQSEQADGNGLVRYLLYKYQVTNGSNASGSSASSMSSMGSNGSSNPGGSGGPANGPGTYEGVAMAEWNGKAWHVDSTETRKLVSQSASAPANVFEMGGTLPSGKDYTLIAGTVRDPKVDTVWITLKDGKTELAFVDNGCFTAVGSGKSNFANKIEGDDTKDHALFTMTLK</sequence>
<evidence type="ECO:0000256" key="2">
    <source>
        <dbReference type="SAM" id="Phobius"/>
    </source>
</evidence>
<name>A0A0P9CUI2_9BACL</name>
<dbReference type="Proteomes" id="UP000050482">
    <property type="component" value="Unassembled WGS sequence"/>
</dbReference>
<feature type="compositionally biased region" description="Gly residues" evidence="1">
    <location>
        <begin position="359"/>
        <end position="368"/>
    </location>
</feature>
<protein>
    <submittedName>
        <fullName evidence="3">Uncharacterized protein</fullName>
    </submittedName>
</protein>
<dbReference type="AlphaFoldDB" id="A0A0P9CUI2"/>
<feature type="transmembrane region" description="Helical" evidence="2">
    <location>
        <begin position="102"/>
        <end position="122"/>
    </location>
</feature>
<keyword evidence="2" id="KW-1133">Transmembrane helix</keyword>
<dbReference type="PATRIC" id="fig|471514.4.peg.2413"/>
<accession>A0A0P9CUI2</accession>
<feature type="compositionally biased region" description="Low complexity" evidence="1">
    <location>
        <begin position="341"/>
        <end position="358"/>
    </location>
</feature>
<evidence type="ECO:0000256" key="1">
    <source>
        <dbReference type="SAM" id="MobiDB-lite"/>
    </source>
</evidence>
<keyword evidence="2" id="KW-0472">Membrane</keyword>
<keyword evidence="2" id="KW-0812">Transmembrane</keyword>
<feature type="region of interest" description="Disordered" evidence="1">
    <location>
        <begin position="341"/>
        <end position="374"/>
    </location>
</feature>
<proteinExistence type="predicted"/>
<evidence type="ECO:0000313" key="4">
    <source>
        <dbReference type="Proteomes" id="UP000050482"/>
    </source>
</evidence>
<dbReference type="EMBL" id="LJCO01000052">
    <property type="protein sequence ID" value="KPV43352.1"/>
    <property type="molecule type" value="Genomic_DNA"/>
</dbReference>
<comment type="caution">
    <text evidence="3">The sequence shown here is derived from an EMBL/GenBank/DDBJ whole genome shotgun (WGS) entry which is preliminary data.</text>
</comment>
<evidence type="ECO:0000313" key="3">
    <source>
        <dbReference type="EMBL" id="KPV43352.1"/>
    </source>
</evidence>
<dbReference type="RefSeq" id="WP_054969586.1">
    <property type="nucleotide sequence ID" value="NZ_LJCO01000052.1"/>
</dbReference>